<dbReference type="Pfam" id="PF22768">
    <property type="entry name" value="SPP1_Dit"/>
    <property type="match status" value="1"/>
</dbReference>
<name>A0A371PE02_9ACTN</name>
<feature type="domain" description="Siphovirus-type tail component C-terminal" evidence="2">
    <location>
        <begin position="184"/>
        <end position="266"/>
    </location>
</feature>
<organism evidence="3 4">
    <name type="scientific">Aeromicrobium endophyticum</name>
    <dbReference type="NCBI Taxonomy" id="2292704"/>
    <lineage>
        <taxon>Bacteria</taxon>
        <taxon>Bacillati</taxon>
        <taxon>Actinomycetota</taxon>
        <taxon>Actinomycetes</taxon>
        <taxon>Propionibacteriales</taxon>
        <taxon>Nocardioidaceae</taxon>
        <taxon>Aeromicrobium</taxon>
    </lineage>
</organism>
<keyword evidence="4" id="KW-1185">Reference proteome</keyword>
<reference evidence="3 4" key="1">
    <citation type="submission" date="2018-08" db="EMBL/GenBank/DDBJ databases">
        <title>Aeromicrobium sp. M2KJ-4, whole genome shotgun sequence.</title>
        <authorList>
            <person name="Tuo L."/>
        </authorList>
    </citation>
    <scope>NUCLEOTIDE SEQUENCE [LARGE SCALE GENOMIC DNA]</scope>
    <source>
        <strain evidence="3 4">M2KJ-4</strain>
    </source>
</reference>
<gene>
    <name evidence="3" type="ORF">DX116_08930</name>
</gene>
<dbReference type="OrthoDB" id="3985590at2"/>
<sequence length="288" mass="31323">MTTAQLGDSGITIGETDSFGCRWGWSGDSPDPWSPSPSPRDVTGENATTHGAWDATEFYGPRTFSLEGFVVAPSHEALHQAKTRFWAACGLRPFELRIIEPGYDRFATMRRGGEPSWKEISPESPARANFSVPLWGRDPRLYSTVLHTASTRFPTTTGGLEVPLQVPFELDAVATSGEMNLQNTGSEDAWPVYRIDPANSVPVVDPVIVEAATGRAMRFKLTINPGDWVTIDTRNHLVLGNGEPGASRRSSFYGDWLSLEPGASKTIRYAGASGDGSTLSAAWRMTDI</sequence>
<evidence type="ECO:0000313" key="4">
    <source>
        <dbReference type="Proteomes" id="UP000265581"/>
    </source>
</evidence>
<dbReference type="EMBL" id="QUBR01000001">
    <property type="protein sequence ID" value="REK73640.1"/>
    <property type="molecule type" value="Genomic_DNA"/>
</dbReference>
<dbReference type="RefSeq" id="WP_119703750.1">
    <property type="nucleotide sequence ID" value="NZ_JBHSOI010000001.1"/>
</dbReference>
<feature type="region of interest" description="Disordered" evidence="1">
    <location>
        <begin position="24"/>
        <end position="47"/>
    </location>
</feature>
<dbReference type="AlphaFoldDB" id="A0A371PE02"/>
<dbReference type="Gene3D" id="2.60.120.860">
    <property type="match status" value="1"/>
</dbReference>
<evidence type="ECO:0000313" key="3">
    <source>
        <dbReference type="EMBL" id="REK73640.1"/>
    </source>
</evidence>
<protein>
    <recommendedName>
        <fullName evidence="2">Siphovirus-type tail component C-terminal domain-containing protein</fullName>
    </recommendedName>
</protein>
<dbReference type="InterPro" id="IPR054738">
    <property type="entry name" value="Siphovirus-type_tail_C"/>
</dbReference>
<proteinExistence type="predicted"/>
<dbReference type="Proteomes" id="UP000265581">
    <property type="component" value="Unassembled WGS sequence"/>
</dbReference>
<evidence type="ECO:0000259" key="2">
    <source>
        <dbReference type="Pfam" id="PF22768"/>
    </source>
</evidence>
<comment type="caution">
    <text evidence="3">The sequence shown here is derived from an EMBL/GenBank/DDBJ whole genome shotgun (WGS) entry which is preliminary data.</text>
</comment>
<accession>A0A371PE02</accession>
<evidence type="ECO:0000256" key="1">
    <source>
        <dbReference type="SAM" id="MobiDB-lite"/>
    </source>
</evidence>